<dbReference type="GO" id="GO:0005886">
    <property type="term" value="C:plasma membrane"/>
    <property type="evidence" value="ECO:0007669"/>
    <property type="project" value="InterPro"/>
</dbReference>
<dbReference type="Pfam" id="PF02080">
    <property type="entry name" value="TrkA_C"/>
    <property type="match status" value="2"/>
</dbReference>
<keyword evidence="6" id="KW-0406">Ion transport</keyword>
<keyword evidence="3" id="KW-0633">Potassium transport</keyword>
<dbReference type="PRINTS" id="PR00335">
    <property type="entry name" value="KUPTAKETRKA"/>
</dbReference>
<name>A0A167GME0_9BURK</name>
<evidence type="ECO:0000256" key="4">
    <source>
        <dbReference type="ARBA" id="ARBA00022958"/>
    </source>
</evidence>
<evidence type="ECO:0000313" key="12">
    <source>
        <dbReference type="Proteomes" id="UP000185680"/>
    </source>
</evidence>
<keyword evidence="4" id="KW-0630">Potassium</keyword>
<evidence type="ECO:0000256" key="1">
    <source>
        <dbReference type="ARBA" id="ARBA00017378"/>
    </source>
</evidence>
<dbReference type="Proteomes" id="UP000185680">
    <property type="component" value="Chromosome"/>
</dbReference>
<keyword evidence="11" id="KW-1185">Reference proteome</keyword>
<dbReference type="InterPro" id="IPR003148">
    <property type="entry name" value="RCK_N"/>
</dbReference>
<dbReference type="PROSITE" id="PS51201">
    <property type="entry name" value="RCK_N"/>
    <property type="match status" value="2"/>
</dbReference>
<dbReference type="Gene3D" id="3.40.50.720">
    <property type="entry name" value="NAD(P)-binding Rossmann-like Domain"/>
    <property type="match status" value="2"/>
</dbReference>
<dbReference type="SUPFAM" id="SSF116726">
    <property type="entry name" value="TrkA C-terminal domain-like"/>
    <property type="match status" value="2"/>
</dbReference>
<feature type="domain" description="RCK N-terminal" evidence="7">
    <location>
        <begin position="1"/>
        <end position="122"/>
    </location>
</feature>
<dbReference type="GO" id="GO:0015079">
    <property type="term" value="F:potassium ion transmembrane transporter activity"/>
    <property type="evidence" value="ECO:0007669"/>
    <property type="project" value="InterPro"/>
</dbReference>
<dbReference type="InterPro" id="IPR050721">
    <property type="entry name" value="Trk_Ktr_HKT_K-transport"/>
</dbReference>
<dbReference type="PANTHER" id="PTHR43833">
    <property type="entry name" value="POTASSIUM CHANNEL PROTEIN 2-RELATED-RELATED"/>
    <property type="match status" value="1"/>
</dbReference>
<evidence type="ECO:0000256" key="2">
    <source>
        <dbReference type="ARBA" id="ARBA00022448"/>
    </source>
</evidence>
<dbReference type="NCBIfam" id="NF007030">
    <property type="entry name" value="PRK09496.1-1"/>
    <property type="match status" value="1"/>
</dbReference>
<dbReference type="PROSITE" id="PS51202">
    <property type="entry name" value="RCK_C"/>
    <property type="match status" value="2"/>
</dbReference>
<evidence type="ECO:0000313" key="10">
    <source>
        <dbReference type="EMBL" id="OAD39649.1"/>
    </source>
</evidence>
<accession>A0A167GME0</accession>
<dbReference type="NCBIfam" id="NF007031">
    <property type="entry name" value="PRK09496.1-2"/>
    <property type="match status" value="1"/>
</dbReference>
<dbReference type="PANTHER" id="PTHR43833:SF5">
    <property type="entry name" value="TRK SYSTEM POTASSIUM UPTAKE PROTEIN TRKA"/>
    <property type="match status" value="1"/>
</dbReference>
<dbReference type="NCBIfam" id="NF007039">
    <property type="entry name" value="PRK09496.3-2"/>
    <property type="match status" value="1"/>
</dbReference>
<evidence type="ECO:0000256" key="5">
    <source>
        <dbReference type="ARBA" id="ARBA00023027"/>
    </source>
</evidence>
<evidence type="ECO:0000313" key="9">
    <source>
        <dbReference type="EMBL" id="AOW14820.1"/>
    </source>
</evidence>
<sequence length="463" mass="50725">MKIIILGAGRVGESVAESLVSEQNDITVIDQDPARLRLLEDRLDLRGVVGNGIQPSVLQEAGARDADMVIACAAADESNLVVCKIAHDVFNVPSTIARLRSPEFVEGDELLGKNGFSVDHVICPEESVTRYIHQLISYPEALQVVEFSQKRACLIVVRAAHGGSLVGHTIGEFKERFPHAQMRVVALYRLDTEMEATKTTRILAGDELFVLADAQKIRPVLGAIHKIDKPVQRLMIAGGGRVGLRLARSLVGQCEVKIIERDKKRCEYLASQLPSSMLILNGDGADEDLLLEENVGSMDMFLALTSDDEDNIMSAMLAKRLGAGRVMALINRRAYADMMQGSTIDIAISPAQTVIGELLTHLRRGDVAAVHSLRRGAAEALEGIARGDFKTSKLVGRRIEEIKLPKGTRIGAIVRGKGRDLEVLMPHHDTLIEADDHIIIFIPNKRLVREVEKLFQVSATFFG</sequence>
<gene>
    <name evidence="10" type="primary">trkA</name>
    <name evidence="9" type="ORF">LPB072_20360</name>
    <name evidence="10" type="ORF">LPB72_20530</name>
</gene>
<dbReference type="Pfam" id="PF02254">
    <property type="entry name" value="TrkA_N"/>
    <property type="match status" value="2"/>
</dbReference>
<dbReference type="InterPro" id="IPR006037">
    <property type="entry name" value="RCK_C"/>
</dbReference>
<dbReference type="FunFam" id="3.40.50.720:FF:000042">
    <property type="entry name" value="Trk system potassium transporter TrkA"/>
    <property type="match status" value="1"/>
</dbReference>
<dbReference type="InterPro" id="IPR036291">
    <property type="entry name" value="NAD(P)-bd_dom_sf"/>
</dbReference>
<dbReference type="AlphaFoldDB" id="A0A167GME0"/>
<dbReference type="EMBL" id="LVWD01000041">
    <property type="protein sequence ID" value="OAD39649.1"/>
    <property type="molecule type" value="Genomic_DNA"/>
</dbReference>
<dbReference type="InterPro" id="IPR036721">
    <property type="entry name" value="RCK_C_sf"/>
</dbReference>
<keyword evidence="2" id="KW-0813">Transport</keyword>
<organism evidence="9 12">
    <name type="scientific">Hydrogenophaga crassostreae</name>
    <dbReference type="NCBI Taxonomy" id="1763535"/>
    <lineage>
        <taxon>Bacteria</taxon>
        <taxon>Pseudomonadati</taxon>
        <taxon>Pseudomonadota</taxon>
        <taxon>Betaproteobacteria</taxon>
        <taxon>Burkholderiales</taxon>
        <taxon>Comamonadaceae</taxon>
        <taxon>Hydrogenophaga</taxon>
    </lineage>
</organism>
<dbReference type="Gene3D" id="3.30.70.1450">
    <property type="entry name" value="Regulator of K+ conductance, C-terminal domain"/>
    <property type="match status" value="2"/>
</dbReference>
<evidence type="ECO:0000256" key="6">
    <source>
        <dbReference type="ARBA" id="ARBA00023065"/>
    </source>
</evidence>
<evidence type="ECO:0000313" key="11">
    <source>
        <dbReference type="Proteomes" id="UP000185657"/>
    </source>
</evidence>
<reference evidence="10 11" key="1">
    <citation type="submission" date="2016-02" db="EMBL/GenBank/DDBJ databases">
        <title>Draft genome sequence of Hydrogenophaga sp. LPB0072.</title>
        <authorList>
            <person name="Shin S.-K."/>
            <person name="Yi H."/>
        </authorList>
    </citation>
    <scope>NUCLEOTIDE SEQUENCE [LARGE SCALE GENOMIC DNA]</scope>
    <source>
        <strain evidence="10 11">LPB0072</strain>
    </source>
</reference>
<dbReference type="STRING" id="1763535.LPB072_20360"/>
<dbReference type="InterPro" id="IPR006036">
    <property type="entry name" value="K_uptake_TrkA"/>
</dbReference>
<feature type="domain" description="RCK C-terminal" evidence="8">
    <location>
        <begin position="142"/>
        <end position="226"/>
    </location>
</feature>
<proteinExistence type="predicted"/>
<dbReference type="RefSeq" id="WP_066095661.1">
    <property type="nucleotide sequence ID" value="NZ_CP017476.1"/>
</dbReference>
<feature type="domain" description="RCK C-terminal" evidence="8">
    <location>
        <begin position="368"/>
        <end position="457"/>
    </location>
</feature>
<dbReference type="NCBIfam" id="NF007032">
    <property type="entry name" value="PRK09496.1-4"/>
    <property type="match status" value="1"/>
</dbReference>
<feature type="domain" description="RCK N-terminal" evidence="7">
    <location>
        <begin position="231"/>
        <end position="348"/>
    </location>
</feature>
<dbReference type="Proteomes" id="UP000185657">
    <property type="component" value="Unassembled WGS sequence"/>
</dbReference>
<dbReference type="KEGG" id="hyl:LPB072_20360"/>
<keyword evidence="5" id="KW-0520">NAD</keyword>
<dbReference type="EMBL" id="CP017476">
    <property type="protein sequence ID" value="AOW14820.1"/>
    <property type="molecule type" value="Genomic_DNA"/>
</dbReference>
<protein>
    <recommendedName>
        <fullName evidence="1">Trk system potassium uptake protein TrkA</fullName>
    </recommendedName>
</protein>
<evidence type="ECO:0000259" key="7">
    <source>
        <dbReference type="PROSITE" id="PS51201"/>
    </source>
</evidence>
<evidence type="ECO:0000259" key="8">
    <source>
        <dbReference type="PROSITE" id="PS51202"/>
    </source>
</evidence>
<dbReference type="OrthoDB" id="9775180at2"/>
<reference evidence="9 12" key="2">
    <citation type="submission" date="2016-10" db="EMBL/GenBank/DDBJ databases">
        <title>Hydorgenophaga sp. LPB0072 isolated from gastropod.</title>
        <authorList>
            <person name="Kim E."/>
            <person name="Yi H."/>
        </authorList>
    </citation>
    <scope>NUCLEOTIDE SEQUENCE [LARGE SCALE GENOMIC DNA]</scope>
    <source>
        <strain evidence="9 12">LPB0072</strain>
    </source>
</reference>
<evidence type="ECO:0000256" key="3">
    <source>
        <dbReference type="ARBA" id="ARBA00022538"/>
    </source>
</evidence>
<dbReference type="SUPFAM" id="SSF51735">
    <property type="entry name" value="NAD(P)-binding Rossmann-fold domains"/>
    <property type="match status" value="2"/>
</dbReference>